<comment type="catalytic activity">
    <reaction evidence="12 17">
        <text>L-valine + 2-oxoglutarate = 3-methyl-2-oxobutanoate + L-glutamate</text>
        <dbReference type="Rhea" id="RHEA:24813"/>
        <dbReference type="ChEBI" id="CHEBI:11851"/>
        <dbReference type="ChEBI" id="CHEBI:16810"/>
        <dbReference type="ChEBI" id="CHEBI:29985"/>
        <dbReference type="ChEBI" id="CHEBI:57762"/>
        <dbReference type="EC" id="2.6.1.42"/>
    </reaction>
</comment>
<sequence>MASSDTPFLPIAYLQGEFIPFTDAKLSVATHALHYGTAALGGLRGIPNPNNSQEVFLFRLEDHARRLSNSARYLAYDLPASQIKHLLIEWVQQNKPQAPFYIRPLVYTSGLGIAPRLHQVEKDFLIYGLELGDYLSPDGVSCRISSWERQSDRSFPLRGKLTASYIVSALAKTEAVESGFDEAILLNDQGKICEASGMNLFIVRNGALITPSVDQDILEGITRNTVIQLARDLGISVIERGVDRTEVLIADEVFLTGTAARVVPVSKIESYTLPTERPITQQLQALLKSITLGQEPNYRQWVDAISIN</sequence>
<dbReference type="PANTHER" id="PTHR42743">
    <property type="entry name" value="AMINO-ACID AMINOTRANSFERASE"/>
    <property type="match status" value="1"/>
</dbReference>
<dbReference type="Proteomes" id="UP001268256">
    <property type="component" value="Unassembled WGS sequence"/>
</dbReference>
<dbReference type="InterPro" id="IPR036038">
    <property type="entry name" value="Aminotransferase-like"/>
</dbReference>
<evidence type="ECO:0000256" key="10">
    <source>
        <dbReference type="ARBA" id="ARBA00022898"/>
    </source>
</evidence>
<name>A0AAE4FSH8_9CYAN</name>
<evidence type="ECO:0000256" key="17">
    <source>
        <dbReference type="RuleBase" id="RU364094"/>
    </source>
</evidence>
<keyword evidence="10 16" id="KW-0663">Pyridoxal phosphate</keyword>
<proteinExistence type="inferred from homology"/>
<dbReference type="InterPro" id="IPR005785">
    <property type="entry name" value="B_amino_transI"/>
</dbReference>
<evidence type="ECO:0000256" key="5">
    <source>
        <dbReference type="ARBA" id="ARBA00005072"/>
    </source>
</evidence>
<dbReference type="InterPro" id="IPR043132">
    <property type="entry name" value="BCAT-like_C"/>
</dbReference>
<dbReference type="GO" id="GO:0008652">
    <property type="term" value="P:amino acid biosynthetic process"/>
    <property type="evidence" value="ECO:0007669"/>
    <property type="project" value="UniProtKB-KW"/>
</dbReference>
<comment type="catalytic activity">
    <reaction evidence="13 17">
        <text>L-isoleucine + 2-oxoglutarate = (S)-3-methyl-2-oxopentanoate + L-glutamate</text>
        <dbReference type="Rhea" id="RHEA:24801"/>
        <dbReference type="ChEBI" id="CHEBI:16810"/>
        <dbReference type="ChEBI" id="CHEBI:29985"/>
        <dbReference type="ChEBI" id="CHEBI:35146"/>
        <dbReference type="ChEBI" id="CHEBI:58045"/>
        <dbReference type="EC" id="2.6.1.42"/>
    </reaction>
</comment>
<comment type="cofactor">
    <cofactor evidence="1 16">
        <name>pyridoxal 5'-phosphate</name>
        <dbReference type="ChEBI" id="CHEBI:597326"/>
    </cofactor>
</comment>
<dbReference type="Gene3D" id="3.20.10.10">
    <property type="entry name" value="D-amino Acid Aminotransferase, subunit A, domain 2"/>
    <property type="match status" value="1"/>
</dbReference>
<dbReference type="InterPro" id="IPR018300">
    <property type="entry name" value="Aminotrans_IV_CS"/>
</dbReference>
<evidence type="ECO:0000256" key="13">
    <source>
        <dbReference type="ARBA" id="ARBA00048798"/>
    </source>
</evidence>
<keyword evidence="11 17" id="KW-0100">Branched-chain amino acid biosynthesis</keyword>
<dbReference type="NCBIfam" id="TIGR01122">
    <property type="entry name" value="ilvE_I"/>
    <property type="match status" value="1"/>
</dbReference>
<evidence type="ECO:0000256" key="9">
    <source>
        <dbReference type="ARBA" id="ARBA00022679"/>
    </source>
</evidence>
<organism evidence="18 19">
    <name type="scientific">Pseudocalidococcus azoricus BACA0444</name>
    <dbReference type="NCBI Taxonomy" id="2918990"/>
    <lineage>
        <taxon>Bacteria</taxon>
        <taxon>Bacillati</taxon>
        <taxon>Cyanobacteriota</taxon>
        <taxon>Cyanophyceae</taxon>
        <taxon>Acaryochloridales</taxon>
        <taxon>Thermosynechococcaceae</taxon>
        <taxon>Pseudocalidococcus</taxon>
        <taxon>Pseudocalidococcus azoricus</taxon>
    </lineage>
</organism>
<gene>
    <name evidence="17" type="primary">ilvE</name>
    <name evidence="18" type="ORF">RIF25_11920</name>
</gene>
<dbReference type="GO" id="GO:0009082">
    <property type="term" value="P:branched-chain amino acid biosynthetic process"/>
    <property type="evidence" value="ECO:0007669"/>
    <property type="project" value="UniProtKB-KW"/>
</dbReference>
<keyword evidence="7 17" id="KW-0032">Aminotransferase</keyword>
<evidence type="ECO:0000256" key="2">
    <source>
        <dbReference type="ARBA" id="ARBA00003109"/>
    </source>
</evidence>
<comment type="caution">
    <text evidence="18">The sequence shown here is derived from an EMBL/GenBank/DDBJ whole genome shotgun (WGS) entry which is preliminary data.</text>
</comment>
<protein>
    <recommendedName>
        <fullName evidence="17">Branched-chain-amino-acid aminotransferase</fullName>
        <shortName evidence="17">BCAT</shortName>
        <ecNumber evidence="17">2.6.1.42</ecNumber>
    </recommendedName>
</protein>
<dbReference type="NCBIfam" id="NF005146">
    <property type="entry name" value="PRK06606.1"/>
    <property type="match status" value="1"/>
</dbReference>
<keyword evidence="9 17" id="KW-0808">Transferase</keyword>
<evidence type="ECO:0000313" key="19">
    <source>
        <dbReference type="Proteomes" id="UP001268256"/>
    </source>
</evidence>
<evidence type="ECO:0000256" key="6">
    <source>
        <dbReference type="ARBA" id="ARBA00009320"/>
    </source>
</evidence>
<dbReference type="EMBL" id="JAVMIP010000013">
    <property type="protein sequence ID" value="MDS3861513.1"/>
    <property type="molecule type" value="Genomic_DNA"/>
</dbReference>
<dbReference type="Gene3D" id="3.30.470.10">
    <property type="match status" value="1"/>
</dbReference>
<evidence type="ECO:0000256" key="7">
    <source>
        <dbReference type="ARBA" id="ARBA00022576"/>
    </source>
</evidence>
<evidence type="ECO:0000313" key="18">
    <source>
        <dbReference type="EMBL" id="MDS3861513.1"/>
    </source>
</evidence>
<dbReference type="InterPro" id="IPR043131">
    <property type="entry name" value="BCAT-like_N"/>
</dbReference>
<dbReference type="GO" id="GO:0004084">
    <property type="term" value="F:branched-chain-amino-acid transaminase activity"/>
    <property type="evidence" value="ECO:0007669"/>
    <property type="project" value="UniProtKB-EC"/>
</dbReference>
<keyword evidence="19" id="KW-1185">Reference proteome</keyword>
<comment type="pathway">
    <text evidence="5 17">Amino-acid biosynthesis; L-leucine biosynthesis; L-leucine from 3-methyl-2-oxobutanoate: step 4/4.</text>
</comment>
<evidence type="ECO:0000256" key="11">
    <source>
        <dbReference type="ARBA" id="ARBA00023304"/>
    </source>
</evidence>
<comment type="similarity">
    <text evidence="6 15">Belongs to the class-IV pyridoxal-phosphate-dependent aminotransferase family.</text>
</comment>
<evidence type="ECO:0000256" key="4">
    <source>
        <dbReference type="ARBA" id="ARBA00004931"/>
    </source>
</evidence>
<dbReference type="InterPro" id="IPR001544">
    <property type="entry name" value="Aminotrans_IV"/>
</dbReference>
<comment type="function">
    <text evidence="2 17">Acts on leucine, isoleucine and valine.</text>
</comment>
<dbReference type="PANTHER" id="PTHR42743:SF4">
    <property type="entry name" value="BRANCHED-CHAIN-AMINO-ACID AMINOTRANSFERASE-RELATED"/>
    <property type="match status" value="1"/>
</dbReference>
<evidence type="ECO:0000256" key="3">
    <source>
        <dbReference type="ARBA" id="ARBA00004824"/>
    </source>
</evidence>
<dbReference type="FunFam" id="3.20.10.10:FF:000002">
    <property type="entry name" value="D-alanine aminotransferase"/>
    <property type="match status" value="1"/>
</dbReference>
<dbReference type="InterPro" id="IPR033939">
    <property type="entry name" value="BCAT_family"/>
</dbReference>
<dbReference type="SUPFAM" id="SSF56752">
    <property type="entry name" value="D-aminoacid aminotransferase-like PLP-dependent enzymes"/>
    <property type="match status" value="1"/>
</dbReference>
<evidence type="ECO:0000256" key="15">
    <source>
        <dbReference type="RuleBase" id="RU004106"/>
    </source>
</evidence>
<evidence type="ECO:0000256" key="8">
    <source>
        <dbReference type="ARBA" id="ARBA00022605"/>
    </source>
</evidence>
<comment type="pathway">
    <text evidence="4 17">Amino-acid biosynthesis; L-valine biosynthesis; L-valine from pyruvate: step 4/4.</text>
</comment>
<dbReference type="PROSITE" id="PS00770">
    <property type="entry name" value="AA_TRANSFER_CLASS_4"/>
    <property type="match status" value="1"/>
</dbReference>
<evidence type="ECO:0000256" key="14">
    <source>
        <dbReference type="ARBA" id="ARBA00049229"/>
    </source>
</evidence>
<reference evidence="19" key="1">
    <citation type="submission" date="2023-07" db="EMBL/GenBank/DDBJ databases">
        <authorList>
            <person name="Luz R."/>
            <person name="Cordeiro R."/>
            <person name="Fonseca A."/>
            <person name="Goncalves V."/>
        </authorList>
    </citation>
    <scope>NUCLEOTIDE SEQUENCE [LARGE SCALE GENOMIC DNA]</scope>
    <source>
        <strain evidence="19">BACA0444</strain>
    </source>
</reference>
<evidence type="ECO:0000256" key="16">
    <source>
        <dbReference type="RuleBase" id="RU004516"/>
    </source>
</evidence>
<dbReference type="Pfam" id="PF01063">
    <property type="entry name" value="Aminotran_4"/>
    <property type="match status" value="1"/>
</dbReference>
<dbReference type="EC" id="2.6.1.42" evidence="17"/>
<comment type="catalytic activity">
    <reaction evidence="14 17">
        <text>L-leucine + 2-oxoglutarate = 4-methyl-2-oxopentanoate + L-glutamate</text>
        <dbReference type="Rhea" id="RHEA:18321"/>
        <dbReference type="ChEBI" id="CHEBI:16810"/>
        <dbReference type="ChEBI" id="CHEBI:17865"/>
        <dbReference type="ChEBI" id="CHEBI:29985"/>
        <dbReference type="ChEBI" id="CHEBI:57427"/>
        <dbReference type="EC" id="2.6.1.42"/>
    </reaction>
</comment>
<evidence type="ECO:0000256" key="1">
    <source>
        <dbReference type="ARBA" id="ARBA00001933"/>
    </source>
</evidence>
<dbReference type="RefSeq" id="WP_322878754.1">
    <property type="nucleotide sequence ID" value="NZ_JAVMIP010000013.1"/>
</dbReference>
<keyword evidence="8 17" id="KW-0028">Amino-acid biosynthesis</keyword>
<dbReference type="InterPro" id="IPR050571">
    <property type="entry name" value="Class-IV_PLP-Dep_Aminotrnsfr"/>
</dbReference>
<dbReference type="AlphaFoldDB" id="A0AAE4FSH8"/>
<dbReference type="CDD" id="cd01557">
    <property type="entry name" value="BCAT_beta_family"/>
    <property type="match status" value="1"/>
</dbReference>
<comment type="pathway">
    <text evidence="3 17">Amino-acid biosynthesis; L-isoleucine biosynthesis; L-isoleucine from 2-oxobutanoate: step 4/4.</text>
</comment>
<evidence type="ECO:0000256" key="12">
    <source>
        <dbReference type="ARBA" id="ARBA00048212"/>
    </source>
</evidence>
<accession>A0AAE4FSH8</accession>